<reference evidence="1" key="1">
    <citation type="submission" date="2015-06" db="EMBL/GenBank/DDBJ databases">
        <authorList>
            <person name="Nguyen H."/>
        </authorList>
    </citation>
    <scope>NUCLEOTIDE SEQUENCE</scope>
    <source>
        <strain evidence="1">DAOM 180753</strain>
    </source>
</reference>
<gene>
    <name evidence="1" type="ORF">VN97_g550</name>
</gene>
<sequence length="374" mass="42370">MGETIMADQYAHVVRESFDWWEDVENDIAMKTRAVAPIPITAPKLENEYACILASQQFDWWEDVEDDITKKTEALAVDTKVRSTDTENPASACTGPATSRKLALADLLKPCSFNWADDAEEEFDNLNSVTQPNNHRTTIHPLTRAIAQAIAKANNDEVIEIFSYQKIAMFKPSLSAIQEECTHSWTCSAYTSEKSIGRIENSERVLPVHYTAHPNTLAIAQAISEVDEEDIMSIFPFQRIPLFQSSPPAIEEEGCHTPSQPSPDCSLVDVLRKADNSEIIFRSSQRLRRTTSTRELRGYTTRKNTVIPLAQYNLCMTQSSTPKASSPSSLITPDYQFSYGYTEFPRLPRQRKRDMLKRIVKQVFRKLHNLQGTN</sequence>
<evidence type="ECO:0000313" key="2">
    <source>
        <dbReference type="Proteomes" id="UP001227192"/>
    </source>
</evidence>
<protein>
    <submittedName>
        <fullName evidence="1">Uncharacterized protein</fullName>
    </submittedName>
</protein>
<evidence type="ECO:0000313" key="1">
    <source>
        <dbReference type="EMBL" id="KAJ9492613.1"/>
    </source>
</evidence>
<name>A0AAI9XE77_PENTH</name>
<reference evidence="1" key="2">
    <citation type="journal article" date="2016" name="Fungal Biol.">
        <title>Ochratoxin A production by Penicillium thymicola.</title>
        <authorList>
            <person name="Nguyen H.D.T."/>
            <person name="McMullin D.R."/>
            <person name="Ponomareva E."/>
            <person name="Riley R."/>
            <person name="Pomraning K.R."/>
            <person name="Baker S.E."/>
            <person name="Seifert K.A."/>
        </authorList>
    </citation>
    <scope>NUCLEOTIDE SEQUENCE</scope>
    <source>
        <strain evidence="1">DAOM 180753</strain>
    </source>
</reference>
<keyword evidence="2" id="KW-1185">Reference proteome</keyword>
<dbReference type="EMBL" id="LACB01000008">
    <property type="protein sequence ID" value="KAJ9492613.1"/>
    <property type="molecule type" value="Genomic_DNA"/>
</dbReference>
<comment type="caution">
    <text evidence="1">The sequence shown here is derived from an EMBL/GenBank/DDBJ whole genome shotgun (WGS) entry which is preliminary data.</text>
</comment>
<proteinExistence type="predicted"/>
<accession>A0AAI9XE77</accession>
<organism evidence="1 2">
    <name type="scientific">Penicillium thymicola</name>
    <dbReference type="NCBI Taxonomy" id="293382"/>
    <lineage>
        <taxon>Eukaryota</taxon>
        <taxon>Fungi</taxon>
        <taxon>Dikarya</taxon>
        <taxon>Ascomycota</taxon>
        <taxon>Pezizomycotina</taxon>
        <taxon>Eurotiomycetes</taxon>
        <taxon>Eurotiomycetidae</taxon>
        <taxon>Eurotiales</taxon>
        <taxon>Aspergillaceae</taxon>
        <taxon>Penicillium</taxon>
    </lineage>
</organism>
<dbReference type="AlphaFoldDB" id="A0AAI9XE77"/>
<dbReference type="Proteomes" id="UP001227192">
    <property type="component" value="Unassembled WGS sequence"/>
</dbReference>